<evidence type="ECO:0000259" key="1">
    <source>
        <dbReference type="Pfam" id="PF01844"/>
    </source>
</evidence>
<dbReference type="RefSeq" id="WP_065677664.1">
    <property type="nucleotide sequence ID" value="NZ_AP025464.1"/>
</dbReference>
<keyword evidence="2" id="KW-0378">Hydrolase</keyword>
<dbReference type="GO" id="GO:0003676">
    <property type="term" value="F:nucleic acid binding"/>
    <property type="evidence" value="ECO:0007669"/>
    <property type="project" value="InterPro"/>
</dbReference>
<dbReference type="InterPro" id="IPR002711">
    <property type="entry name" value="HNH"/>
</dbReference>
<name>A0A1C3JK31_9VIBR</name>
<proteinExistence type="predicted"/>
<gene>
    <name evidence="2" type="ORF">VCE7224_04283</name>
</gene>
<reference evidence="3" key="1">
    <citation type="submission" date="2016-06" db="EMBL/GenBank/DDBJ databases">
        <authorList>
            <person name="Rodrigo-Torres L."/>
            <person name="Arahal D.R."/>
        </authorList>
    </citation>
    <scope>NUCLEOTIDE SEQUENCE [LARGE SCALE GENOMIC DNA]</scope>
    <source>
        <strain evidence="3">CECT 7224</strain>
    </source>
</reference>
<dbReference type="Proteomes" id="UP000092819">
    <property type="component" value="Unassembled WGS sequence"/>
</dbReference>
<dbReference type="GO" id="GO:0004519">
    <property type="term" value="F:endonuclease activity"/>
    <property type="evidence" value="ECO:0007669"/>
    <property type="project" value="UniProtKB-KW"/>
</dbReference>
<keyword evidence="3" id="KW-1185">Reference proteome</keyword>
<protein>
    <submittedName>
        <fullName evidence="2">HNH endonuclease</fullName>
    </submittedName>
</protein>
<evidence type="ECO:0000313" key="3">
    <source>
        <dbReference type="Proteomes" id="UP000092819"/>
    </source>
</evidence>
<dbReference type="CDD" id="cd00085">
    <property type="entry name" value="HNHc"/>
    <property type="match status" value="1"/>
</dbReference>
<organism evidence="2 3">
    <name type="scientific">Vibrio celticus</name>
    <dbReference type="NCBI Taxonomy" id="446372"/>
    <lineage>
        <taxon>Bacteria</taxon>
        <taxon>Pseudomonadati</taxon>
        <taxon>Pseudomonadota</taxon>
        <taxon>Gammaproteobacteria</taxon>
        <taxon>Vibrionales</taxon>
        <taxon>Vibrionaceae</taxon>
        <taxon>Vibrio</taxon>
    </lineage>
</organism>
<dbReference type="Pfam" id="PF01844">
    <property type="entry name" value="HNH"/>
    <property type="match status" value="1"/>
</dbReference>
<evidence type="ECO:0000313" key="2">
    <source>
        <dbReference type="EMBL" id="SBT15494.1"/>
    </source>
</evidence>
<dbReference type="InterPro" id="IPR003615">
    <property type="entry name" value="HNH_nuc"/>
</dbReference>
<accession>A0A1C3JK31</accession>
<feature type="domain" description="HNH" evidence="1">
    <location>
        <begin position="53"/>
        <end position="102"/>
    </location>
</feature>
<dbReference type="GO" id="GO:0008270">
    <property type="term" value="F:zinc ion binding"/>
    <property type="evidence" value="ECO:0007669"/>
    <property type="project" value="InterPro"/>
</dbReference>
<sequence length="206" mass="23814">MYSKISTPYKFTNDEKKIIQGNFTSHDDWTKSVFDGIKGNIIDYLRIKQENKCCYCRWELGFDIKEVDIEHIIPKSEYSQFTFHARNLALSCPGCNTSKGKKKVLFKSITYYPRTGSNIKIIHPHFDNYYKSVEIHDGAVYEGLDDKGCETIKKCKLYRLKKVLKKKQEIATKDTRIKQLVEELRTASQEDRVELAAAINELIGGA</sequence>
<dbReference type="Gene3D" id="1.10.30.50">
    <property type="match status" value="1"/>
</dbReference>
<keyword evidence="2" id="KW-0540">Nuclease</keyword>
<dbReference type="EMBL" id="FLQZ01000134">
    <property type="protein sequence ID" value="SBT15494.1"/>
    <property type="molecule type" value="Genomic_DNA"/>
</dbReference>
<keyword evidence="2" id="KW-0255">Endonuclease</keyword>
<dbReference type="AlphaFoldDB" id="A0A1C3JK31"/>